<gene>
    <name evidence="2" type="ORF">VSDG_03560</name>
</gene>
<accession>A0A423WA49</accession>
<dbReference type="EMBL" id="LJZO01000009">
    <property type="protein sequence ID" value="ROW00217.1"/>
    <property type="molecule type" value="Genomic_DNA"/>
</dbReference>
<comment type="caution">
    <text evidence="2">The sequence shown here is derived from an EMBL/GenBank/DDBJ whole genome shotgun (WGS) entry which is preliminary data.</text>
</comment>
<protein>
    <submittedName>
        <fullName evidence="2">Uncharacterized protein</fullName>
    </submittedName>
</protein>
<evidence type="ECO:0000313" key="3">
    <source>
        <dbReference type="Proteomes" id="UP000284375"/>
    </source>
</evidence>
<evidence type="ECO:0000256" key="1">
    <source>
        <dbReference type="SAM" id="SignalP"/>
    </source>
</evidence>
<proteinExistence type="predicted"/>
<feature type="chain" id="PRO_5019098984" evidence="1">
    <location>
        <begin position="18"/>
        <end position="95"/>
    </location>
</feature>
<reference evidence="2 3" key="1">
    <citation type="submission" date="2015-09" db="EMBL/GenBank/DDBJ databases">
        <title>Host preference determinants of Valsa canker pathogens revealed by comparative genomics.</title>
        <authorList>
            <person name="Yin Z."/>
            <person name="Huang L."/>
        </authorList>
    </citation>
    <scope>NUCLEOTIDE SEQUENCE [LARGE SCALE GENOMIC DNA]</scope>
    <source>
        <strain evidence="2 3">YSFL</strain>
    </source>
</reference>
<keyword evidence="1" id="KW-0732">Signal</keyword>
<feature type="signal peptide" evidence="1">
    <location>
        <begin position="1"/>
        <end position="17"/>
    </location>
</feature>
<dbReference type="Proteomes" id="UP000284375">
    <property type="component" value="Unassembled WGS sequence"/>
</dbReference>
<sequence>MWLYLLCIAGPIAAVISLLFKRIDNNPEWVEYNQMDAQPSAQREPMPKYDDPFLRADHPFWEGDPPASVIAGEYKWNPPQLQDIPPIMTKSDEDA</sequence>
<organism evidence="2 3">
    <name type="scientific">Cytospora chrysosperma</name>
    <name type="common">Cytospora canker fungus</name>
    <name type="synonym">Sphaeria chrysosperma</name>
    <dbReference type="NCBI Taxonomy" id="252740"/>
    <lineage>
        <taxon>Eukaryota</taxon>
        <taxon>Fungi</taxon>
        <taxon>Dikarya</taxon>
        <taxon>Ascomycota</taxon>
        <taxon>Pezizomycotina</taxon>
        <taxon>Sordariomycetes</taxon>
        <taxon>Sordariomycetidae</taxon>
        <taxon>Diaporthales</taxon>
        <taxon>Cytosporaceae</taxon>
        <taxon>Cytospora</taxon>
    </lineage>
</organism>
<dbReference type="AlphaFoldDB" id="A0A423WA49"/>
<dbReference type="OrthoDB" id="10429049at2759"/>
<keyword evidence="3" id="KW-1185">Reference proteome</keyword>
<name>A0A423WA49_CYTCH</name>
<evidence type="ECO:0000313" key="2">
    <source>
        <dbReference type="EMBL" id="ROW00217.1"/>
    </source>
</evidence>